<dbReference type="Proteomes" id="UP000823388">
    <property type="component" value="Chromosome 3K"/>
</dbReference>
<evidence type="ECO:0000313" key="3">
    <source>
        <dbReference type="EMBL" id="KAG2628954.1"/>
    </source>
</evidence>
<dbReference type="InterPro" id="IPR036047">
    <property type="entry name" value="F-box-like_dom_sf"/>
</dbReference>
<keyword evidence="4" id="KW-1185">Reference proteome</keyword>
<feature type="domain" description="F-box protein AT5G49610-like beta-propeller" evidence="2">
    <location>
        <begin position="137"/>
        <end position="412"/>
    </location>
</feature>
<dbReference type="AlphaFoldDB" id="A0A8T0V6F5"/>
<organism evidence="3 4">
    <name type="scientific">Panicum virgatum</name>
    <name type="common">Blackwell switchgrass</name>
    <dbReference type="NCBI Taxonomy" id="38727"/>
    <lineage>
        <taxon>Eukaryota</taxon>
        <taxon>Viridiplantae</taxon>
        <taxon>Streptophyta</taxon>
        <taxon>Embryophyta</taxon>
        <taxon>Tracheophyta</taxon>
        <taxon>Spermatophyta</taxon>
        <taxon>Magnoliopsida</taxon>
        <taxon>Liliopsida</taxon>
        <taxon>Poales</taxon>
        <taxon>Poaceae</taxon>
        <taxon>PACMAD clade</taxon>
        <taxon>Panicoideae</taxon>
        <taxon>Panicodae</taxon>
        <taxon>Paniceae</taxon>
        <taxon>Panicinae</taxon>
        <taxon>Panicum</taxon>
        <taxon>Panicum sect. Hiantes</taxon>
    </lineage>
</organism>
<gene>
    <name evidence="3" type="ORF">PVAP13_3KG408400</name>
</gene>
<name>A0A8T0V6F5_PANVG</name>
<dbReference type="PANTHER" id="PTHR33207">
    <property type="entry name" value="F-BOX DOMAIN CONTAINING PROTEIN-RELATED"/>
    <property type="match status" value="1"/>
</dbReference>
<feature type="region of interest" description="Disordered" evidence="1">
    <location>
        <begin position="1"/>
        <end position="28"/>
    </location>
</feature>
<sequence length="420" mass="47644">MMSSSVASQQPPRRRRRLPPTAQPQSPTVTTIHALGDDLLLDIFLRLPSLPSLVRAALACRSFLAAVRSSPAFRRRFRALHPPPLVGFFFETVGRDLPSFSPVRRRSDPDLAAAVRGADVFLTRLPYHEDAYPGWDIKDCHGGCLLLLNRETAQIAAYNPLTRALHLLPTPPNEISKGRRGKFERLNFFLLLSEENPGSFRVITLCHDKSRVRAVVYSSGAREWRILPWSEAAPAQPSGKKRWLLSGTRANGNLYWAHRKEDYMLVLDTTALQFSFIDLPVFLKGQGPIYAIGETKDGKLCMVFIMEFMLFISFWRVDTDGVERWIIDDGFSLEEEILQATEGTRNDDDKLILLVYSVMDGIVYLSPFLCRGNPNLPCWFLSFCLETRKLEKLFHRTSDNNLFPYIMAWPPSLVGTDVSP</sequence>
<dbReference type="OrthoDB" id="636275at2759"/>
<dbReference type="Pfam" id="PF23635">
    <property type="entry name" value="Beta-prop_AT5G49610-like"/>
    <property type="match status" value="1"/>
</dbReference>
<dbReference type="SUPFAM" id="SSF81383">
    <property type="entry name" value="F-box domain"/>
    <property type="match status" value="1"/>
</dbReference>
<evidence type="ECO:0000313" key="4">
    <source>
        <dbReference type="Proteomes" id="UP000823388"/>
    </source>
</evidence>
<accession>A0A8T0V6F5</accession>
<evidence type="ECO:0000259" key="2">
    <source>
        <dbReference type="Pfam" id="PF23635"/>
    </source>
</evidence>
<dbReference type="InterPro" id="IPR056594">
    <property type="entry name" value="AT5G49610-like_b-prop"/>
</dbReference>
<proteinExistence type="predicted"/>
<evidence type="ECO:0000256" key="1">
    <source>
        <dbReference type="SAM" id="MobiDB-lite"/>
    </source>
</evidence>
<comment type="caution">
    <text evidence="3">The sequence shown here is derived from an EMBL/GenBank/DDBJ whole genome shotgun (WGS) entry which is preliminary data.</text>
</comment>
<protein>
    <recommendedName>
        <fullName evidence="2">F-box protein AT5G49610-like beta-propeller domain-containing protein</fullName>
    </recommendedName>
</protein>
<reference evidence="3 4" key="1">
    <citation type="submission" date="2020-05" db="EMBL/GenBank/DDBJ databases">
        <title>WGS assembly of Panicum virgatum.</title>
        <authorList>
            <person name="Lovell J.T."/>
            <person name="Jenkins J."/>
            <person name="Shu S."/>
            <person name="Juenger T.E."/>
            <person name="Schmutz J."/>
        </authorList>
    </citation>
    <scope>NUCLEOTIDE SEQUENCE [LARGE SCALE GENOMIC DNA]</scope>
    <source>
        <strain evidence="4">cv. AP13</strain>
    </source>
</reference>
<dbReference type="EMBL" id="CM029041">
    <property type="protein sequence ID" value="KAG2628954.1"/>
    <property type="molecule type" value="Genomic_DNA"/>
</dbReference>